<proteinExistence type="predicted"/>
<dbReference type="NCBIfam" id="TIGR00778">
    <property type="entry name" value="ahpD_dom"/>
    <property type="match status" value="1"/>
</dbReference>
<gene>
    <name evidence="1" type="ORF">ACFFV7_26230</name>
</gene>
<name>A0ABV5IJK5_9ACTN</name>
<protein>
    <submittedName>
        <fullName evidence="1">Carboxymuconolactone decarboxylase family protein</fullName>
    </submittedName>
</protein>
<evidence type="ECO:0000313" key="2">
    <source>
        <dbReference type="Proteomes" id="UP001589647"/>
    </source>
</evidence>
<dbReference type="InterPro" id="IPR029032">
    <property type="entry name" value="AhpD-like"/>
</dbReference>
<dbReference type="EMBL" id="JBHMEI010000020">
    <property type="protein sequence ID" value="MFB9204717.1"/>
    <property type="molecule type" value="Genomic_DNA"/>
</dbReference>
<dbReference type="InterPro" id="IPR004675">
    <property type="entry name" value="AhpD_core"/>
</dbReference>
<keyword evidence="2" id="KW-1185">Reference proteome</keyword>
<dbReference type="SUPFAM" id="SSF69118">
    <property type="entry name" value="AhpD-like"/>
    <property type="match status" value="1"/>
</dbReference>
<dbReference type="Gene3D" id="1.20.1290.10">
    <property type="entry name" value="AhpD-like"/>
    <property type="match status" value="1"/>
</dbReference>
<comment type="caution">
    <text evidence="1">The sequence shown here is derived from an EMBL/GenBank/DDBJ whole genome shotgun (WGS) entry which is preliminary data.</text>
</comment>
<organism evidence="1 2">
    <name type="scientific">Nonomuraea spiralis</name>
    <dbReference type="NCBI Taxonomy" id="46182"/>
    <lineage>
        <taxon>Bacteria</taxon>
        <taxon>Bacillati</taxon>
        <taxon>Actinomycetota</taxon>
        <taxon>Actinomycetes</taxon>
        <taxon>Streptosporangiales</taxon>
        <taxon>Streptosporangiaceae</taxon>
        <taxon>Nonomuraea</taxon>
    </lineage>
</organism>
<dbReference type="Proteomes" id="UP001589647">
    <property type="component" value="Unassembled WGS sequence"/>
</dbReference>
<dbReference type="RefSeq" id="WP_189650272.1">
    <property type="nucleotide sequence ID" value="NZ_BMRC01000013.1"/>
</dbReference>
<sequence length="345" mass="35256">MGRLLSRMTARRALGQVRYVRPVLPGAARGLVARVYEQVERDFGMLAPPVALHSPAPPVLAACWLVLRESLLASGAAGRVAGELVAMEVSAGNTCPYCVDVHGATLRALAPADPRLRPLAAWARASATPGAGGPPVAGEAGVELAAVAVTFQYLNRMVNVFLGDSPLPPELPGGARGPALRVFGALMRPAARRPAPPGGSLGLLPGAPLPDDLAWTGGLPRLGEAFARAAAAIEEGGARRLPGPVRELVAERVSGWDGVPPGPGRGWAGEATAALPPAQRPAARLALLTALASHQVDRRVVGEFQAATPGEAALVEAASWAAMTAARRTGAWCAPAPLPTASTAD</sequence>
<reference evidence="1 2" key="1">
    <citation type="submission" date="2024-09" db="EMBL/GenBank/DDBJ databases">
        <authorList>
            <person name="Sun Q."/>
            <person name="Mori K."/>
        </authorList>
    </citation>
    <scope>NUCLEOTIDE SEQUENCE [LARGE SCALE GENOMIC DNA]</scope>
    <source>
        <strain evidence="1 2">CCM 3426</strain>
    </source>
</reference>
<accession>A0ABV5IJK5</accession>
<evidence type="ECO:0000313" key="1">
    <source>
        <dbReference type="EMBL" id="MFB9204717.1"/>
    </source>
</evidence>